<dbReference type="Pfam" id="PF01554">
    <property type="entry name" value="MatE"/>
    <property type="match status" value="2"/>
</dbReference>
<keyword evidence="5 10" id="KW-0812">Transmembrane</keyword>
<sequence length="463" mass="51410">MNLQWQKYPHNARKLFKLTIPIFISQLSASGMGLADIVMAGLVSDDDVSAIAVSNSIYFPLFLFVLGLLNAITPTVSYLNGSNQRHLIAHQVRQGFWLVLTMSIPLILIFCNSHLILDYMHTPKSFSSKSQQYLMIMAIGIVPALLAINLRCMNDGLSNPKPAMIITFFGLVLNIPLNYIFIFGKFGLPEMGSVGCGIATAIVNWVMFLMMFYYCYTNKSQRDIGLFSKWIEMPSGQTLLKICKLGLPIGFATFTEVMLFSTSALFLSPLGAQVVASHQAALQTSSLFFMIPMSFSIATTIVIGQTLGQKHLDDAKVLSYHALLTGFMFACLAAVVIVLLDKYIPLAFTRDPLSISIAANLLLFAAVYQIPDALQAVANGVLRGYKHTKPILYVTIFCYWIVGMPLGYILARTELLVEPMAAQGFWLTFCISLSFASGLLIWQIRKIQKVPHEVLIQKLERIK</sequence>
<feature type="transmembrane region" description="Helical" evidence="10">
    <location>
        <begin position="162"/>
        <end position="182"/>
    </location>
</feature>
<evidence type="ECO:0000256" key="5">
    <source>
        <dbReference type="ARBA" id="ARBA00022692"/>
    </source>
</evidence>
<comment type="caution">
    <text evidence="11">The sequence shown here is derived from an EMBL/GenBank/DDBJ whole genome shotgun (WGS) entry which is preliminary data.</text>
</comment>
<comment type="subcellular location">
    <subcellularLocation>
        <location evidence="1">Cell inner membrane</location>
        <topology evidence="1">Multi-pass membrane protein</topology>
    </subcellularLocation>
</comment>
<dbReference type="InterPro" id="IPR048279">
    <property type="entry name" value="MdtK-like"/>
</dbReference>
<dbReference type="STRING" id="735.B0185_01245"/>
<feature type="transmembrane region" description="Helical" evidence="10">
    <location>
        <begin position="287"/>
        <end position="308"/>
    </location>
</feature>
<evidence type="ECO:0000313" key="11">
    <source>
        <dbReference type="EMBL" id="RDF04009.1"/>
    </source>
</evidence>
<dbReference type="Proteomes" id="UP000253999">
    <property type="component" value="Unassembled WGS sequence"/>
</dbReference>
<organism evidence="11 12">
    <name type="scientific">Haemophilus parahaemolyticus</name>
    <dbReference type="NCBI Taxonomy" id="735"/>
    <lineage>
        <taxon>Bacteria</taxon>
        <taxon>Pseudomonadati</taxon>
        <taxon>Pseudomonadota</taxon>
        <taxon>Gammaproteobacteria</taxon>
        <taxon>Pasteurellales</taxon>
        <taxon>Pasteurellaceae</taxon>
        <taxon>Haemophilus</taxon>
    </lineage>
</organism>
<feature type="transmembrane region" description="Helical" evidence="10">
    <location>
        <begin position="245"/>
        <end position="267"/>
    </location>
</feature>
<proteinExistence type="predicted"/>
<dbReference type="PANTHER" id="PTHR43298">
    <property type="entry name" value="MULTIDRUG RESISTANCE PROTEIN NORM-RELATED"/>
    <property type="match status" value="1"/>
</dbReference>
<keyword evidence="8 10" id="KW-0472">Membrane</keyword>
<dbReference type="GO" id="GO:0042910">
    <property type="term" value="F:xenobiotic transmembrane transporter activity"/>
    <property type="evidence" value="ECO:0007669"/>
    <property type="project" value="InterPro"/>
</dbReference>
<keyword evidence="3" id="KW-0050">Antiport</keyword>
<dbReference type="EMBL" id="QEQD01000005">
    <property type="protein sequence ID" value="RDF04009.1"/>
    <property type="molecule type" value="Genomic_DNA"/>
</dbReference>
<evidence type="ECO:0000313" key="12">
    <source>
        <dbReference type="Proteomes" id="UP000253999"/>
    </source>
</evidence>
<accession>A0A369ZGR4</accession>
<feature type="transmembrane region" description="Helical" evidence="10">
    <location>
        <begin position="56"/>
        <end position="76"/>
    </location>
</feature>
<dbReference type="PIRSF" id="PIRSF006603">
    <property type="entry name" value="DinF"/>
    <property type="match status" value="1"/>
</dbReference>
<protein>
    <recommendedName>
        <fullName evidence="9">Multidrug-efflux transporter</fullName>
    </recommendedName>
</protein>
<feature type="transmembrane region" description="Helical" evidence="10">
    <location>
        <begin position="20"/>
        <end position="44"/>
    </location>
</feature>
<evidence type="ECO:0000256" key="9">
    <source>
        <dbReference type="ARBA" id="ARBA00031636"/>
    </source>
</evidence>
<feature type="transmembrane region" description="Helical" evidence="10">
    <location>
        <begin position="320"/>
        <end position="340"/>
    </location>
</feature>
<keyword evidence="7" id="KW-0406">Ion transport</keyword>
<dbReference type="AlphaFoldDB" id="A0A369ZGR4"/>
<evidence type="ECO:0000256" key="2">
    <source>
        <dbReference type="ARBA" id="ARBA00022448"/>
    </source>
</evidence>
<feature type="transmembrane region" description="Helical" evidence="10">
    <location>
        <begin position="352"/>
        <end position="370"/>
    </location>
</feature>
<dbReference type="GO" id="GO:0006811">
    <property type="term" value="P:monoatomic ion transport"/>
    <property type="evidence" value="ECO:0007669"/>
    <property type="project" value="UniProtKB-KW"/>
</dbReference>
<evidence type="ECO:0000256" key="8">
    <source>
        <dbReference type="ARBA" id="ARBA00023136"/>
    </source>
</evidence>
<evidence type="ECO:0000256" key="10">
    <source>
        <dbReference type="SAM" id="Phobius"/>
    </source>
</evidence>
<keyword evidence="6 10" id="KW-1133">Transmembrane helix</keyword>
<name>A0A369ZGR4_HAEPH</name>
<feature type="transmembrane region" description="Helical" evidence="10">
    <location>
        <begin position="194"/>
        <end position="216"/>
    </location>
</feature>
<dbReference type="PANTHER" id="PTHR43298:SF2">
    <property type="entry name" value="FMN_FAD EXPORTER YEEO-RELATED"/>
    <property type="match status" value="1"/>
</dbReference>
<evidence type="ECO:0000256" key="4">
    <source>
        <dbReference type="ARBA" id="ARBA00022475"/>
    </source>
</evidence>
<dbReference type="CDD" id="cd13131">
    <property type="entry name" value="MATE_NorM_like"/>
    <property type="match status" value="1"/>
</dbReference>
<dbReference type="GO" id="GO:0005886">
    <property type="term" value="C:plasma membrane"/>
    <property type="evidence" value="ECO:0007669"/>
    <property type="project" value="UniProtKB-SubCell"/>
</dbReference>
<keyword evidence="4" id="KW-1003">Cell membrane</keyword>
<feature type="transmembrane region" description="Helical" evidence="10">
    <location>
        <begin position="391"/>
        <end position="411"/>
    </location>
</feature>
<feature type="transmembrane region" description="Helical" evidence="10">
    <location>
        <begin position="132"/>
        <end position="150"/>
    </location>
</feature>
<dbReference type="InterPro" id="IPR050222">
    <property type="entry name" value="MATE_MdtK"/>
</dbReference>
<dbReference type="NCBIfam" id="TIGR00797">
    <property type="entry name" value="matE"/>
    <property type="match status" value="1"/>
</dbReference>
<reference evidence="11 12" key="1">
    <citation type="submission" date="2018-05" db="EMBL/GenBank/DDBJ databases">
        <title>Draft Genome Sequences for a Diverse set of 7 Haemophilus Species.</title>
        <authorList>
            <person name="Nichols M."/>
            <person name="Topaz N."/>
            <person name="Wang X."/>
            <person name="Wang X."/>
            <person name="Boxrud D."/>
        </authorList>
    </citation>
    <scope>NUCLEOTIDE SEQUENCE [LARGE SCALE GENOMIC DNA]</scope>
    <source>
        <strain evidence="11 12">C2010039593</strain>
    </source>
</reference>
<gene>
    <name evidence="11" type="ORF">DPV98_05630</name>
</gene>
<evidence type="ECO:0000256" key="7">
    <source>
        <dbReference type="ARBA" id="ARBA00023065"/>
    </source>
</evidence>
<dbReference type="GO" id="GO:0015297">
    <property type="term" value="F:antiporter activity"/>
    <property type="evidence" value="ECO:0007669"/>
    <property type="project" value="UniProtKB-KW"/>
</dbReference>
<feature type="transmembrane region" description="Helical" evidence="10">
    <location>
        <begin position="423"/>
        <end position="442"/>
    </location>
</feature>
<keyword evidence="2" id="KW-0813">Transport</keyword>
<evidence type="ECO:0000256" key="1">
    <source>
        <dbReference type="ARBA" id="ARBA00004429"/>
    </source>
</evidence>
<feature type="transmembrane region" description="Helical" evidence="10">
    <location>
        <begin position="96"/>
        <end position="117"/>
    </location>
</feature>
<evidence type="ECO:0000256" key="3">
    <source>
        <dbReference type="ARBA" id="ARBA00022449"/>
    </source>
</evidence>
<evidence type="ECO:0000256" key="6">
    <source>
        <dbReference type="ARBA" id="ARBA00022989"/>
    </source>
</evidence>
<dbReference type="InterPro" id="IPR002528">
    <property type="entry name" value="MATE_fam"/>
</dbReference>
<dbReference type="RefSeq" id="WP_111312996.1">
    <property type="nucleotide sequence ID" value="NZ_JAWFOS010000002.1"/>
</dbReference>